<proteinExistence type="predicted"/>
<evidence type="ECO:0008006" key="4">
    <source>
        <dbReference type="Google" id="ProtNLM"/>
    </source>
</evidence>
<evidence type="ECO:0000313" key="3">
    <source>
        <dbReference type="Proteomes" id="UP000231550"/>
    </source>
</evidence>
<evidence type="ECO:0000256" key="1">
    <source>
        <dbReference type="ARBA" id="ARBA00022723"/>
    </source>
</evidence>
<keyword evidence="1" id="KW-0479">Metal-binding</keyword>
<dbReference type="GO" id="GO:0006508">
    <property type="term" value="P:proteolysis"/>
    <property type="evidence" value="ECO:0007669"/>
    <property type="project" value="InterPro"/>
</dbReference>
<organism evidence="2 3">
    <name type="scientific">Candidatus Portnoybacteria bacterium CG11_big_fil_rev_8_21_14_0_20_44_10</name>
    <dbReference type="NCBI Taxonomy" id="1974818"/>
    <lineage>
        <taxon>Bacteria</taxon>
        <taxon>Candidatus Portnoyibacteriota</taxon>
    </lineage>
</organism>
<reference evidence="2 3" key="1">
    <citation type="submission" date="2017-09" db="EMBL/GenBank/DDBJ databases">
        <title>Depth-based differentiation of microbial function through sediment-hosted aquifers and enrichment of novel symbionts in the deep terrestrial subsurface.</title>
        <authorList>
            <person name="Probst A.J."/>
            <person name="Ladd B."/>
            <person name="Jarett J.K."/>
            <person name="Geller-Mcgrath D.E."/>
            <person name="Sieber C.M."/>
            <person name="Emerson J.B."/>
            <person name="Anantharaman K."/>
            <person name="Thomas B.C."/>
            <person name="Malmstrom R."/>
            <person name="Stieglmeier M."/>
            <person name="Klingl A."/>
            <person name="Woyke T."/>
            <person name="Ryan C.M."/>
            <person name="Banfield J.F."/>
        </authorList>
    </citation>
    <scope>NUCLEOTIDE SEQUENCE [LARGE SCALE GENOMIC DNA]</scope>
    <source>
        <strain evidence="2">CG11_big_fil_rev_8_21_14_0_20_44_10</strain>
    </source>
</reference>
<dbReference type="SUPFAM" id="SSF144052">
    <property type="entry name" value="Thermophilic metalloprotease-like"/>
    <property type="match status" value="1"/>
</dbReference>
<evidence type="ECO:0000313" key="2">
    <source>
        <dbReference type="EMBL" id="PIQ74346.1"/>
    </source>
</evidence>
<dbReference type="Proteomes" id="UP000231550">
    <property type="component" value="Unassembled WGS sequence"/>
</dbReference>
<protein>
    <recommendedName>
        <fullName evidence="4">Leucyl aminopeptidase</fullName>
    </recommendedName>
</protein>
<gene>
    <name evidence="2" type="ORF">COV85_02645</name>
</gene>
<dbReference type="GO" id="GO:0046872">
    <property type="term" value="F:metal ion binding"/>
    <property type="evidence" value="ECO:0007669"/>
    <property type="project" value="UniProtKB-KW"/>
</dbReference>
<dbReference type="EMBL" id="PCVN01000066">
    <property type="protein sequence ID" value="PIQ74346.1"/>
    <property type="molecule type" value="Genomic_DNA"/>
</dbReference>
<dbReference type="PANTHER" id="PTHR34448">
    <property type="entry name" value="AMINOPEPTIDASE"/>
    <property type="match status" value="1"/>
</dbReference>
<dbReference type="InterPro" id="IPR058739">
    <property type="entry name" value="NicX"/>
</dbReference>
<dbReference type="Pfam" id="PF26233">
    <property type="entry name" value="NicX"/>
    <property type="match status" value="1"/>
</dbReference>
<dbReference type="AlphaFoldDB" id="A0A2H0KQC4"/>
<comment type="caution">
    <text evidence="2">The sequence shown here is derived from an EMBL/GenBank/DDBJ whole genome shotgun (WGS) entry which is preliminary data.</text>
</comment>
<sequence>MENFKFLVESAPEIPHEQQKEKEALVTPEMIKVAENALRDFVALKESERVKFLKDKKTNPATLNLLQAAIKSIGCESQEIRLSKRIKKDLPELTKESVIIDLGGESGLVGDLYDELPEINSRLLALYDASPDVFRADGPMSERREDLENRLNKMDEVLRDATGFKITSGYGTDLKVPLRMAKERKWFKDSGAIDTPGRWDNLPGGEIYTCPDEEKVSGVLVLPVLDSEISGEQGVDKFVRVKIYSGKIILIQGGESAQKLRQILEESAKEEHEEGSGNPWNVYTIAEIAFGANSKARSVVRDENQPYNFAGTPTVEAEKRLGTMHLAFGDAKHGEEEAEGFREAVSHFDFVIPRNGLTVEMFTNEGDFERGKNGRKIINDGNWSFF</sequence>
<dbReference type="GO" id="GO:0004177">
    <property type="term" value="F:aminopeptidase activity"/>
    <property type="evidence" value="ECO:0007669"/>
    <property type="project" value="InterPro"/>
</dbReference>
<accession>A0A2H0KQC4</accession>
<dbReference type="PANTHER" id="PTHR34448:SF1">
    <property type="entry name" value="BLL6088 PROTEIN"/>
    <property type="match status" value="1"/>
</dbReference>
<name>A0A2H0KQC4_9BACT</name>
<dbReference type="InterPro" id="IPR052170">
    <property type="entry name" value="M29_Exopeptidase"/>
</dbReference>